<dbReference type="PANTHER" id="PTHR14343">
    <property type="entry name" value="VWFA DOMAIN-CONTAINING PROTEIN"/>
    <property type="match status" value="1"/>
</dbReference>
<feature type="region of interest" description="Disordered" evidence="1">
    <location>
        <begin position="1"/>
        <end position="23"/>
    </location>
</feature>
<feature type="region of interest" description="Disordered" evidence="1">
    <location>
        <begin position="437"/>
        <end position="457"/>
    </location>
</feature>
<dbReference type="Ensembl" id="ENSOANT00000076257.1">
    <property type="protein sequence ID" value="ENSOANP00000049469.1"/>
    <property type="gene ID" value="ENSOANG00000045876.1"/>
</dbReference>
<dbReference type="PANTHER" id="PTHR14343:SF3">
    <property type="entry name" value="SIMILAR TO PREDICTED GENE ICRFP703B1614Q5.5"/>
    <property type="match status" value="1"/>
</dbReference>
<proteinExistence type="predicted"/>
<feature type="domain" description="DUF4537" evidence="2">
    <location>
        <begin position="53"/>
        <end position="187"/>
    </location>
</feature>
<dbReference type="InParanoid" id="A0A6I8P9H7"/>
<organism evidence="3 4">
    <name type="scientific">Ornithorhynchus anatinus</name>
    <name type="common">Duckbill platypus</name>
    <dbReference type="NCBI Taxonomy" id="9258"/>
    <lineage>
        <taxon>Eukaryota</taxon>
        <taxon>Metazoa</taxon>
        <taxon>Chordata</taxon>
        <taxon>Craniata</taxon>
        <taxon>Vertebrata</taxon>
        <taxon>Euteleostomi</taxon>
        <taxon>Mammalia</taxon>
        <taxon>Monotremata</taxon>
        <taxon>Ornithorhynchidae</taxon>
        <taxon>Ornithorhynchus</taxon>
    </lineage>
</organism>
<reference evidence="3" key="2">
    <citation type="submission" date="2025-08" db="UniProtKB">
        <authorList>
            <consortium name="Ensembl"/>
        </authorList>
    </citation>
    <scope>IDENTIFICATION</scope>
    <source>
        <strain evidence="3">Glennie</strain>
    </source>
</reference>
<feature type="compositionally biased region" description="Low complexity" evidence="1">
    <location>
        <begin position="305"/>
        <end position="321"/>
    </location>
</feature>
<feature type="region of interest" description="Disordered" evidence="1">
    <location>
        <begin position="372"/>
        <end position="420"/>
    </location>
</feature>
<feature type="region of interest" description="Disordered" evidence="1">
    <location>
        <begin position="297"/>
        <end position="339"/>
    </location>
</feature>
<protein>
    <recommendedName>
        <fullName evidence="2">DUF4537 domain-containing protein</fullName>
    </recommendedName>
</protein>
<dbReference type="GeneTree" id="ENSGT00390000012348"/>
<evidence type="ECO:0000256" key="1">
    <source>
        <dbReference type="SAM" id="MobiDB-lite"/>
    </source>
</evidence>
<feature type="compositionally biased region" description="Gly residues" evidence="1">
    <location>
        <begin position="381"/>
        <end position="391"/>
    </location>
</feature>
<accession>A0A6I8P9H7</accession>
<reference evidence="3" key="3">
    <citation type="submission" date="2025-09" db="UniProtKB">
        <authorList>
            <consortium name="Ensembl"/>
        </authorList>
    </citation>
    <scope>IDENTIFICATION</scope>
    <source>
        <strain evidence="3">Glennie</strain>
    </source>
</reference>
<keyword evidence="4" id="KW-1185">Reference proteome</keyword>
<dbReference type="Bgee" id="ENSOANG00000045876">
    <property type="expression patterns" value="Expressed in endometrium and 2 other cell types or tissues"/>
</dbReference>
<dbReference type="Pfam" id="PF15057">
    <property type="entry name" value="DUF4537"/>
    <property type="match status" value="1"/>
</dbReference>
<evidence type="ECO:0000259" key="2">
    <source>
        <dbReference type="Pfam" id="PF15057"/>
    </source>
</evidence>
<evidence type="ECO:0000313" key="3">
    <source>
        <dbReference type="Ensembl" id="ENSOANP00000049469.1"/>
    </source>
</evidence>
<dbReference type="InterPro" id="IPR032770">
    <property type="entry name" value="DUF4537"/>
</dbReference>
<dbReference type="OMA" id="DHAVNTD"/>
<dbReference type="FunCoup" id="A0A6I8P9H7">
    <property type="interactions" value="8"/>
</dbReference>
<reference evidence="3 4" key="1">
    <citation type="journal article" date="2008" name="Nature">
        <title>Genome analysis of the platypus reveals unique signatures of evolution.</title>
        <authorList>
            <person name="Warren W.C."/>
            <person name="Hillier L.W."/>
            <person name="Marshall Graves J.A."/>
            <person name="Birney E."/>
            <person name="Ponting C.P."/>
            <person name="Grutzner F."/>
            <person name="Belov K."/>
            <person name="Miller W."/>
            <person name="Clarke L."/>
            <person name="Chinwalla A.T."/>
            <person name="Yang S.P."/>
            <person name="Heger A."/>
            <person name="Locke D.P."/>
            <person name="Miethke P."/>
            <person name="Waters P.D."/>
            <person name="Veyrunes F."/>
            <person name="Fulton L."/>
            <person name="Fulton B."/>
            <person name="Graves T."/>
            <person name="Wallis J."/>
            <person name="Puente X.S."/>
            <person name="Lopez-Otin C."/>
            <person name="Ordonez G.R."/>
            <person name="Eichler E.E."/>
            <person name="Chen L."/>
            <person name="Cheng Z."/>
            <person name="Deakin J.E."/>
            <person name="Alsop A."/>
            <person name="Thompson K."/>
            <person name="Kirby P."/>
            <person name="Papenfuss A.T."/>
            <person name="Wakefield M.J."/>
            <person name="Olender T."/>
            <person name="Lancet D."/>
            <person name="Huttley G.A."/>
            <person name="Smit A.F."/>
            <person name="Pask A."/>
            <person name="Temple-Smith P."/>
            <person name="Batzer M.A."/>
            <person name="Walker J.A."/>
            <person name="Konkel M.K."/>
            <person name="Harris R.S."/>
            <person name="Whittington C.M."/>
            <person name="Wong E.S."/>
            <person name="Gemmell N.J."/>
            <person name="Buschiazzo E."/>
            <person name="Vargas Jentzsch I.M."/>
            <person name="Merkel A."/>
            <person name="Schmitz J."/>
            <person name="Zemann A."/>
            <person name="Churakov G."/>
            <person name="Kriegs J.O."/>
            <person name="Brosius J."/>
            <person name="Murchison E.P."/>
            <person name="Sachidanandam R."/>
            <person name="Smith C."/>
            <person name="Hannon G.J."/>
            <person name="Tsend-Ayush E."/>
            <person name="McMillan D."/>
            <person name="Attenborough R."/>
            <person name="Rens W."/>
            <person name="Ferguson-Smith M."/>
            <person name="Lefevre C.M."/>
            <person name="Sharp J.A."/>
            <person name="Nicholas K.R."/>
            <person name="Ray D.A."/>
            <person name="Kube M."/>
            <person name="Reinhardt R."/>
            <person name="Pringle T.H."/>
            <person name="Taylor J."/>
            <person name="Jones R.C."/>
            <person name="Nixon B."/>
            <person name="Dacheux J.L."/>
            <person name="Niwa H."/>
            <person name="Sekita Y."/>
            <person name="Huang X."/>
            <person name="Stark A."/>
            <person name="Kheradpour P."/>
            <person name="Kellis M."/>
            <person name="Flicek P."/>
            <person name="Chen Y."/>
            <person name="Webber C."/>
            <person name="Hardison R."/>
            <person name="Nelson J."/>
            <person name="Hallsworth-Pepin K."/>
            <person name="Delehaunty K."/>
            <person name="Markovic C."/>
            <person name="Minx P."/>
            <person name="Feng Y."/>
            <person name="Kremitzki C."/>
            <person name="Mitreva M."/>
            <person name="Glasscock J."/>
            <person name="Wylie T."/>
            <person name="Wohldmann P."/>
            <person name="Thiru P."/>
            <person name="Nhan M.N."/>
            <person name="Pohl C.S."/>
            <person name="Smith S.M."/>
            <person name="Hou S."/>
            <person name="Nefedov M."/>
            <person name="de Jong P.J."/>
            <person name="Renfree M.B."/>
            <person name="Mardis E.R."/>
            <person name="Wilson R.K."/>
        </authorList>
    </citation>
    <scope>NUCLEOTIDE SEQUENCE [LARGE SCALE GENOMIC DNA]</scope>
    <source>
        <strain evidence="3 4">Glennie</strain>
    </source>
</reference>
<evidence type="ECO:0000313" key="4">
    <source>
        <dbReference type="Proteomes" id="UP000002279"/>
    </source>
</evidence>
<dbReference type="AlphaFoldDB" id="A0A6I8P9H7"/>
<name>A0A6I8P9H7_ORNAN</name>
<feature type="compositionally biased region" description="Basic and acidic residues" evidence="1">
    <location>
        <begin position="1"/>
        <end position="10"/>
    </location>
</feature>
<sequence length="457" mass="49481">GEEVYREVGEIQRATEGTGTRKRCPWCPAHPSVSGPAWQGAGLPERATDDVATRVLARREPDGFYYLGRIKQAPEPGRAGPLLVEFEAPRASGKEPSPPQSTALEDVIGLLEATRHSLLPGDKVLAPWEPEQKRFGPGTVVRGLETRDSRRASEDEGITVRFWNGKTAPVPPGVAVWISLTRWVKVTETLRKPLTGRLKLPETSGPSPGLPACQFQGPIPDTVVGGLLPDSLPCPYGWFFHPHRGCGGYRPLCPGHVCCRFLPAGHGWWSLSRPRRVSAGDLAEQELGAWPRLLELEGPKEEETSAPAAAAEVPSISSSSSDEGDSGNHLDPPRPSCSSTVDCAVNTDASLLGKSPRQRGSHPPGWRYWKRCGLEPHPGKPGNGLRSGWGEGEPRSRTTSSWDPPSTSPTNRSALFEAISPPLRRLITVKDILLPEDFKPFPSVSPRRGRGNLSAEA</sequence>
<dbReference type="Proteomes" id="UP000002279">
    <property type="component" value="Chromosome 3"/>
</dbReference>
<feature type="compositionally biased region" description="Low complexity" evidence="1">
    <location>
        <begin position="397"/>
        <end position="410"/>
    </location>
</feature>